<reference evidence="1" key="1">
    <citation type="journal article" date="2002" name="J. Bacteriol.">
        <title>Gene islands integrated into tRNA(Gly) genes confer genome diversity on a Pseudomonas aeruginosa clone.</title>
        <authorList>
            <person name="Larbig K.D."/>
            <person name="Christmann A."/>
            <person name="Johann A."/>
            <person name="Klockgether J."/>
            <person name="Hartsch T."/>
            <person name="Merkl R."/>
            <person name="Wiehlmann L."/>
            <person name="Fritz H.-J."/>
            <person name="Tuemmler B."/>
        </authorList>
    </citation>
    <scope>NUCLEOTIDE SEQUENCE</scope>
    <source>
        <strain evidence="1">SG17M</strain>
    </source>
</reference>
<accession>Q8GPS3</accession>
<evidence type="ECO:0000313" key="1">
    <source>
        <dbReference type="EMBL" id="AAN62301.1"/>
    </source>
</evidence>
<dbReference type="InterPro" id="IPR010767">
    <property type="entry name" value="Phage_CGC-2007_Cje0229"/>
</dbReference>
<proteinExistence type="predicted"/>
<name>Q8GPS3_PSEAI</name>
<dbReference type="Pfam" id="PF07087">
    <property type="entry name" value="DUF1353"/>
    <property type="match status" value="1"/>
</dbReference>
<gene>
    <name evidence="1" type="primary">ORF SG79</name>
</gene>
<organism evidence="1">
    <name type="scientific">Pseudomonas aeruginosa</name>
    <dbReference type="NCBI Taxonomy" id="287"/>
    <lineage>
        <taxon>Bacteria</taxon>
        <taxon>Pseudomonadati</taxon>
        <taxon>Pseudomonadota</taxon>
        <taxon>Gammaproteobacteria</taxon>
        <taxon>Pseudomonadales</taxon>
        <taxon>Pseudomonadaceae</taxon>
        <taxon>Pseudomonas</taxon>
    </lineage>
</organism>
<dbReference type="AlphaFoldDB" id="Q8GPS3"/>
<sequence>MPARRTVRFALCGRRPRRSPFCCGVRAGCRETGFSGGPDTTWLPDHRGMLLLNDFKYVGPDSTVWISPKGSKVDGASIPGFAWSIIGGPFEGAYRKASVIHDVACDERSKSWQDVHRAFYTAMRAEGTNPIKAKIMYAAVYHFWPRWGVDRTYTFSSITASRLGDKLYSLKAGAGPRTDIVLVSAGAKAEKKASFFGGQKFAEIEGVVIEVRQVQPEYSETAFSKMQALISENNLSLEEIELLPVEVD</sequence>
<dbReference type="EMBL" id="AF440524">
    <property type="protein sequence ID" value="AAN62301.1"/>
    <property type="molecule type" value="Genomic_DNA"/>
</dbReference>
<protein>
    <submittedName>
        <fullName evidence="1">Uncharacterized protein ORF SG79</fullName>
    </submittedName>
</protein>